<dbReference type="EMBL" id="HBGN01013193">
    <property type="protein sequence ID" value="CAD9325092.1"/>
    <property type="molecule type" value="Transcribed_RNA"/>
</dbReference>
<evidence type="ECO:0000313" key="2">
    <source>
        <dbReference type="EMBL" id="CAD9325092.1"/>
    </source>
</evidence>
<sequence length="803" mass="88065">MFDREMKREGKSSECSQYSQSSFSVHCELSSRIGPMPPATATGTRTNVLRLLSSSSSSLSHPSSQQTSSRQCRNIPPTLPSLDEDDDDIGVFSSSAEWTVSIRTSPKPLQMFLPLPPAAVEEEKDDKVHEKEDEMTSKARSLLSPPPPPAIYSSSASSHTPQHLQFSSPFSAFTPKQPLPPSLEQSNTTPQTHQCLSSGRFSKNACVPSLLRQLSIGELDRQQRIRREEKEQKDALLMAQHRQRVQSTQQVRPFSKLGDAENGDIKTPSSSSAILIPFTTAKVAPKTDPYITPSSAKKPNTKLSHIDIPIPAPLFSMDADANFTTPQNRRVLKNKTQGQILQIRPKHQRFSHQEAQERKMQRMKNYCPRCGGKFRFRCLQASPLREQKTCHCGREEFIKQEEEEVGQVLMHRADSIDRGFSLSPASDRFVLQFPCGGSVDNDEDAGEEEDASHVTSFEDDSSIGENSEDVGDQEVALPSSSLYQCLQTAINEHSTQSHYLRRDGSNSVSSSSSSTSSRSSTSTTPSSTSSPPILSHKYNRERPFHSLQRRKKQKILLKPKNIVPPPTLPLLLSAATFHTSSSPPLSSYISNHAAIRDTATVALCDSIPPPSPLSPPTMLIASSTHTNNTLRRPIPGFVSSSKEYTSSNYKKVAVKAAIKDVRKSLPESAAPIGSIVEGFGSHREEQELEYEEETPGFPLSLSLYPNRKEGKDSKFVAKGFVPLRSPSPCSFTRNLFLSPSLSFASTKAGNAEIHSAEQVVMAVKAAARFGGGADDNCEDSIAIGKADSFSSGHNCSTPNTLVY</sequence>
<name>A0A7S2EB41_9STRA</name>
<feature type="compositionally biased region" description="Polar residues" evidence="1">
    <location>
        <begin position="159"/>
        <end position="171"/>
    </location>
</feature>
<feature type="region of interest" description="Disordered" evidence="1">
    <location>
        <begin position="495"/>
        <end position="549"/>
    </location>
</feature>
<feature type="compositionally biased region" description="Acidic residues" evidence="1">
    <location>
        <begin position="440"/>
        <end position="450"/>
    </location>
</feature>
<accession>A0A7S2EB41</accession>
<feature type="compositionally biased region" description="Basic and acidic residues" evidence="1">
    <location>
        <begin position="1"/>
        <end position="12"/>
    </location>
</feature>
<reference evidence="2" key="1">
    <citation type="submission" date="2021-01" db="EMBL/GenBank/DDBJ databases">
        <authorList>
            <person name="Corre E."/>
            <person name="Pelletier E."/>
            <person name="Niang G."/>
            <person name="Scheremetjew M."/>
            <person name="Finn R."/>
            <person name="Kale V."/>
            <person name="Holt S."/>
            <person name="Cochrane G."/>
            <person name="Meng A."/>
            <person name="Brown T."/>
            <person name="Cohen L."/>
        </authorList>
    </citation>
    <scope>NUCLEOTIDE SEQUENCE</scope>
    <source>
        <strain evidence="2">Pop2</strain>
    </source>
</reference>
<protein>
    <submittedName>
        <fullName evidence="2">Uncharacterized protein</fullName>
    </submittedName>
</protein>
<feature type="compositionally biased region" description="Acidic residues" evidence="1">
    <location>
        <begin position="457"/>
        <end position="472"/>
    </location>
</feature>
<feature type="compositionally biased region" description="Low complexity" evidence="1">
    <location>
        <begin position="51"/>
        <end position="71"/>
    </location>
</feature>
<feature type="region of interest" description="Disordered" evidence="1">
    <location>
        <begin position="439"/>
        <end position="473"/>
    </location>
</feature>
<dbReference type="AlphaFoldDB" id="A0A7S2EB41"/>
<feature type="region of interest" description="Disordered" evidence="1">
    <location>
        <begin position="1"/>
        <end position="20"/>
    </location>
</feature>
<gene>
    <name evidence="2" type="ORF">DBRI1063_LOCUS8446</name>
</gene>
<feature type="compositionally biased region" description="Low complexity" evidence="1">
    <location>
        <begin position="505"/>
        <end position="530"/>
    </location>
</feature>
<feature type="region of interest" description="Disordered" evidence="1">
    <location>
        <begin position="27"/>
        <end position="87"/>
    </location>
</feature>
<proteinExistence type="predicted"/>
<feature type="region of interest" description="Disordered" evidence="1">
    <location>
        <begin position="120"/>
        <end position="196"/>
    </location>
</feature>
<organism evidence="2">
    <name type="scientific">Ditylum brightwellii</name>
    <dbReference type="NCBI Taxonomy" id="49249"/>
    <lineage>
        <taxon>Eukaryota</taxon>
        <taxon>Sar</taxon>
        <taxon>Stramenopiles</taxon>
        <taxon>Ochrophyta</taxon>
        <taxon>Bacillariophyta</taxon>
        <taxon>Mediophyceae</taxon>
        <taxon>Lithodesmiophycidae</taxon>
        <taxon>Lithodesmiales</taxon>
        <taxon>Lithodesmiaceae</taxon>
        <taxon>Ditylum</taxon>
    </lineage>
</organism>
<feature type="compositionally biased region" description="Polar residues" evidence="1">
    <location>
        <begin position="183"/>
        <end position="196"/>
    </location>
</feature>
<feature type="compositionally biased region" description="Basic and acidic residues" evidence="1">
    <location>
        <begin position="125"/>
        <end position="137"/>
    </location>
</feature>
<evidence type="ECO:0000256" key="1">
    <source>
        <dbReference type="SAM" id="MobiDB-lite"/>
    </source>
</evidence>